<keyword evidence="5" id="KW-1185">Reference proteome</keyword>
<feature type="transmembrane region" description="Helical" evidence="2">
    <location>
        <begin position="195"/>
        <end position="228"/>
    </location>
</feature>
<evidence type="ECO:0000313" key="4">
    <source>
        <dbReference type="EMBL" id="NBD26765.1"/>
    </source>
</evidence>
<feature type="transmembrane region" description="Helical" evidence="2">
    <location>
        <begin position="115"/>
        <end position="134"/>
    </location>
</feature>
<feature type="transmembrane region" description="Helical" evidence="2">
    <location>
        <begin position="396"/>
        <end position="414"/>
    </location>
</feature>
<evidence type="ECO:0000256" key="2">
    <source>
        <dbReference type="SAM" id="Phobius"/>
    </source>
</evidence>
<keyword evidence="2" id="KW-0812">Transmembrane</keyword>
<accession>A0ABW9XVQ3</accession>
<dbReference type="EMBL" id="JAAAMV010000023">
    <property type="protein sequence ID" value="NBD26765.1"/>
    <property type="molecule type" value="Genomic_DNA"/>
</dbReference>
<feature type="transmembrane region" description="Helical" evidence="2">
    <location>
        <begin position="141"/>
        <end position="160"/>
    </location>
</feature>
<dbReference type="Proteomes" id="UP000665561">
    <property type="component" value="Unassembled WGS sequence"/>
</dbReference>
<feature type="compositionally biased region" description="Basic and acidic residues" evidence="1">
    <location>
        <begin position="1"/>
        <end position="11"/>
    </location>
</feature>
<proteinExistence type="predicted"/>
<protein>
    <recommendedName>
        <fullName evidence="3">Glycosyltransferase RgtA/B/C/D-like domain-containing protein</fullName>
    </recommendedName>
</protein>
<dbReference type="Pfam" id="PF13231">
    <property type="entry name" value="PMT_2"/>
    <property type="match status" value="1"/>
</dbReference>
<keyword evidence="2" id="KW-1133">Transmembrane helix</keyword>
<feature type="region of interest" description="Disordered" evidence="1">
    <location>
        <begin position="1"/>
        <end position="37"/>
    </location>
</feature>
<evidence type="ECO:0000256" key="1">
    <source>
        <dbReference type="SAM" id="MobiDB-lite"/>
    </source>
</evidence>
<feature type="transmembrane region" description="Helical" evidence="2">
    <location>
        <begin position="320"/>
        <end position="338"/>
    </location>
</feature>
<feature type="domain" description="Glycosyltransferase RgtA/B/C/D-like" evidence="3">
    <location>
        <begin position="95"/>
        <end position="249"/>
    </location>
</feature>
<feature type="transmembrane region" description="Helical" evidence="2">
    <location>
        <begin position="365"/>
        <end position="384"/>
    </location>
</feature>
<evidence type="ECO:0000313" key="5">
    <source>
        <dbReference type="Proteomes" id="UP000665561"/>
    </source>
</evidence>
<feature type="transmembrane region" description="Helical" evidence="2">
    <location>
        <begin position="240"/>
        <end position="261"/>
    </location>
</feature>
<feature type="compositionally biased region" description="Low complexity" evidence="1">
    <location>
        <begin position="416"/>
        <end position="432"/>
    </location>
</feature>
<dbReference type="RefSeq" id="WP_161745783.1">
    <property type="nucleotide sequence ID" value="NZ_JAAAMV010000023.1"/>
</dbReference>
<gene>
    <name evidence="4" type="ORF">GT019_23060</name>
</gene>
<comment type="caution">
    <text evidence="4">The sequence shown here is derived from an EMBL/GenBank/DDBJ whole genome shotgun (WGS) entry which is preliminary data.</text>
</comment>
<reference evidence="4 5" key="1">
    <citation type="submission" date="2020-01" db="EMBL/GenBank/DDBJ databases">
        <title>Paenibacillus soybeanensis sp. nov. isolated from the nodules of soybean (Glycine max(L.) Merr).</title>
        <authorList>
            <person name="Wang H."/>
        </authorList>
    </citation>
    <scope>NUCLEOTIDE SEQUENCE [LARGE SCALE GENOMIC DNA]</scope>
    <source>
        <strain evidence="4 5">T1</strain>
    </source>
</reference>
<evidence type="ECO:0000259" key="3">
    <source>
        <dbReference type="Pfam" id="PF13231"/>
    </source>
</evidence>
<feature type="transmembrane region" description="Helical" evidence="2">
    <location>
        <begin position="46"/>
        <end position="64"/>
    </location>
</feature>
<keyword evidence="2" id="KW-0472">Membrane</keyword>
<sequence length="599" mass="64452">MTLRGDDKMDQAIDTGIPAAPPSNPGHPSGSGESLRRKGASRLNKAAPIIAVLVALLWAAYSWTQRSPFVASWDEADFVLALDRFDLLAMQPHFPGYPYFVMGAMALRRFVGDPARAYESLNIVLGAASVYPIWRLARRRLTPAWSLLVVLLILTSPYLWLQTVRPMSEAAGIAVLWWYLWCWRRAMERRTWGRMTAALFVFGLLMGVRLSFAPFGLGACWLLAAAWADWRGERRRLWPKLVIFAAIAAGCQLLWVAGLALSEGGVRGFLQLAVAFTEGHFSEWGGGVASAGDELSFAARLLRFAGDNVLWTGMFARSTALFAAAAALLLAAVLSAGARPRPPRDSASAGARLAPRAAAWLRRSGLPGALAALAGAYGAWALLAQNIDKPRHITPLIGVMWLLLALLCAAAPSARPAAPQSPAAPGDDAAAPQRPPAPADPGAGEAPPRGERIRRALRTAGALIAAGVVALQAARGGALVARQADEPPAVYQLGQGLRELAAAHPDNRFVVYTYEETRVLDYLHVPVSNRRIETYDYFIADVQADPGATILLTDHVLKGFEAQVGSLAGQVKPIAAYDSDPLFDPVYGHIALYEWVGEH</sequence>
<organism evidence="4 5">
    <name type="scientific">Paenibacillus glycinis</name>
    <dbReference type="NCBI Taxonomy" id="2697035"/>
    <lineage>
        <taxon>Bacteria</taxon>
        <taxon>Bacillati</taxon>
        <taxon>Bacillota</taxon>
        <taxon>Bacilli</taxon>
        <taxon>Bacillales</taxon>
        <taxon>Paenibacillaceae</taxon>
        <taxon>Paenibacillus</taxon>
    </lineage>
</organism>
<dbReference type="InterPro" id="IPR038731">
    <property type="entry name" value="RgtA/B/C-like"/>
</dbReference>
<feature type="region of interest" description="Disordered" evidence="1">
    <location>
        <begin position="416"/>
        <end position="449"/>
    </location>
</feature>
<name>A0ABW9XVQ3_9BACL</name>